<dbReference type="RefSeq" id="WP_166197106.1">
    <property type="nucleotide sequence ID" value="NZ_JAAOIV010000008.1"/>
</dbReference>
<dbReference type="Gene3D" id="2.120.10.30">
    <property type="entry name" value="TolB, C-terminal domain"/>
    <property type="match status" value="1"/>
</dbReference>
<dbReference type="EMBL" id="JAAOIV010000008">
    <property type="protein sequence ID" value="NHN56442.1"/>
    <property type="molecule type" value="Genomic_DNA"/>
</dbReference>
<evidence type="ECO:0000256" key="2">
    <source>
        <dbReference type="SAM" id="SignalP"/>
    </source>
</evidence>
<dbReference type="PANTHER" id="PTHR19328">
    <property type="entry name" value="HEDGEHOG-INTERACTING PROTEIN"/>
    <property type="match status" value="1"/>
</dbReference>
<organism evidence="4 5">
    <name type="scientific">Metallococcus carri</name>
    <dbReference type="NCBI Taxonomy" id="1656884"/>
    <lineage>
        <taxon>Bacteria</taxon>
        <taxon>Bacillati</taxon>
        <taxon>Actinomycetota</taxon>
        <taxon>Actinomycetes</taxon>
        <taxon>Micrococcales</taxon>
        <taxon>Dermacoccaceae</taxon>
        <taxon>Metallococcus</taxon>
    </lineage>
</organism>
<protein>
    <submittedName>
        <fullName evidence="4">PQQ-dependent sugar dehydrogenase</fullName>
    </submittedName>
</protein>
<dbReference type="InterPro" id="IPR011041">
    <property type="entry name" value="Quinoprot_gluc/sorb_DH_b-prop"/>
</dbReference>
<dbReference type="PANTHER" id="PTHR19328:SF75">
    <property type="entry name" value="ALDOSE SUGAR DEHYDROGENASE YLII"/>
    <property type="match status" value="1"/>
</dbReference>
<feature type="compositionally biased region" description="Low complexity" evidence="1">
    <location>
        <begin position="26"/>
        <end position="45"/>
    </location>
</feature>
<dbReference type="AlphaFoldDB" id="A0A967B6F4"/>
<reference evidence="4" key="1">
    <citation type="submission" date="2020-03" db="EMBL/GenBank/DDBJ databases">
        <title>Draft sequencing of Calidifontibacter sp. DB0510.</title>
        <authorList>
            <person name="Kim D.-U."/>
        </authorList>
    </citation>
    <scope>NUCLEOTIDE SEQUENCE</scope>
    <source>
        <strain evidence="4">DB0510</strain>
    </source>
</reference>
<proteinExistence type="predicted"/>
<evidence type="ECO:0000256" key="1">
    <source>
        <dbReference type="SAM" id="MobiDB-lite"/>
    </source>
</evidence>
<feature type="signal peptide" evidence="2">
    <location>
        <begin position="1"/>
        <end position="22"/>
    </location>
</feature>
<dbReference type="Proteomes" id="UP000744769">
    <property type="component" value="Unassembled WGS sequence"/>
</dbReference>
<dbReference type="InterPro" id="IPR012938">
    <property type="entry name" value="Glc/Sorbosone_DH"/>
</dbReference>
<keyword evidence="2" id="KW-0732">Signal</keyword>
<name>A0A967B6F4_9MICO</name>
<dbReference type="InterPro" id="IPR011042">
    <property type="entry name" value="6-blade_b-propeller_TolB-like"/>
</dbReference>
<gene>
    <name evidence="4" type="ORF">G9U51_11700</name>
</gene>
<keyword evidence="5" id="KW-1185">Reference proteome</keyword>
<evidence type="ECO:0000313" key="5">
    <source>
        <dbReference type="Proteomes" id="UP000744769"/>
    </source>
</evidence>
<dbReference type="SUPFAM" id="SSF50952">
    <property type="entry name" value="Soluble quinoprotein glucose dehydrogenase"/>
    <property type="match status" value="1"/>
</dbReference>
<accession>A0A967B6F4</accession>
<feature type="chain" id="PRO_5039146633" evidence="2">
    <location>
        <begin position="23"/>
        <end position="402"/>
    </location>
</feature>
<feature type="region of interest" description="Disordered" evidence="1">
    <location>
        <begin position="20"/>
        <end position="45"/>
    </location>
</feature>
<dbReference type="Pfam" id="PF07995">
    <property type="entry name" value="GSDH"/>
    <property type="match status" value="1"/>
</dbReference>
<evidence type="ECO:0000313" key="4">
    <source>
        <dbReference type="EMBL" id="NHN56442.1"/>
    </source>
</evidence>
<sequence>MKRAVALALALLCAGCSGSPSGGPVTGSPGPADPTSASGSSASTTTPARLSVQVVTAGLTHPWDLGFLPGGAMLVTERPGRLTLVKDGRRSPVAADLKDVYAQGEGGLMGLALSPDFATSREFVTCQTYAQGDRPVDIRLVRWKLSADSRSATKVRILLSGMPIASSGRHSGCRPTYGPEGALYVGTGDTAAAPVAQDLTSLGGKLLRLNGSTGAPWPGNPWITAANPRQRYVYGYGHRNVQGVAVQPGTGRVWTAEHGPDNNDEVNLATAGANYGWDPSRGGTTSDYDEGVPMTDLQRFPKAQPAAWSSGPTTQAICGAAFLTAPQWGGLRGDLVITALKGATLLVLKPTGANRMQVVAVPAETNGTYGRLRAARTGPDGALYVTTSNGTDDKILRITPAG</sequence>
<comment type="caution">
    <text evidence="4">The sequence shown here is derived from an EMBL/GenBank/DDBJ whole genome shotgun (WGS) entry which is preliminary data.</text>
</comment>
<evidence type="ECO:0000259" key="3">
    <source>
        <dbReference type="Pfam" id="PF07995"/>
    </source>
</evidence>
<feature type="domain" description="Glucose/Sorbosone dehydrogenase" evidence="3">
    <location>
        <begin position="59"/>
        <end position="391"/>
    </location>
</feature>